<accession>A0AAN6RTJ3</accession>
<evidence type="ECO:0000256" key="4">
    <source>
        <dbReference type="SAM" id="MobiDB-lite"/>
    </source>
</evidence>
<dbReference type="Proteomes" id="UP001303889">
    <property type="component" value="Unassembled WGS sequence"/>
</dbReference>
<evidence type="ECO:0000313" key="5">
    <source>
        <dbReference type="EMBL" id="KAK3901968.1"/>
    </source>
</evidence>
<dbReference type="AlphaFoldDB" id="A0AAN6RTJ3"/>
<feature type="region of interest" description="Disordered" evidence="4">
    <location>
        <begin position="747"/>
        <end position="774"/>
    </location>
</feature>
<reference evidence="5" key="2">
    <citation type="submission" date="2023-05" db="EMBL/GenBank/DDBJ databases">
        <authorList>
            <consortium name="Lawrence Berkeley National Laboratory"/>
            <person name="Steindorff A."/>
            <person name="Hensen N."/>
            <person name="Bonometti L."/>
            <person name="Westerberg I."/>
            <person name="Brannstrom I.O."/>
            <person name="Guillou S."/>
            <person name="Cros-Aarteil S."/>
            <person name="Calhoun S."/>
            <person name="Haridas S."/>
            <person name="Kuo A."/>
            <person name="Mondo S."/>
            <person name="Pangilinan J."/>
            <person name="Riley R."/>
            <person name="Labutti K."/>
            <person name="Andreopoulos B."/>
            <person name="Lipzen A."/>
            <person name="Chen C."/>
            <person name="Yanf M."/>
            <person name="Daum C."/>
            <person name="Ng V."/>
            <person name="Clum A."/>
            <person name="Ohm R."/>
            <person name="Martin F."/>
            <person name="Silar P."/>
            <person name="Natvig D."/>
            <person name="Lalanne C."/>
            <person name="Gautier V."/>
            <person name="Ament-Velasquez S.L."/>
            <person name="Kruys A."/>
            <person name="Hutchinson M.I."/>
            <person name="Powell A.J."/>
            <person name="Barry K."/>
            <person name="Miller A.N."/>
            <person name="Grigoriev I.V."/>
            <person name="Debuchy R."/>
            <person name="Gladieux P."/>
            <person name="Thoren M.H."/>
            <person name="Johannesson H."/>
        </authorList>
    </citation>
    <scope>NUCLEOTIDE SEQUENCE</scope>
    <source>
        <strain evidence="5">CBS 103.79</strain>
    </source>
</reference>
<organism evidence="5 6">
    <name type="scientific">Staphylotrichum tortipilum</name>
    <dbReference type="NCBI Taxonomy" id="2831512"/>
    <lineage>
        <taxon>Eukaryota</taxon>
        <taxon>Fungi</taxon>
        <taxon>Dikarya</taxon>
        <taxon>Ascomycota</taxon>
        <taxon>Pezizomycotina</taxon>
        <taxon>Sordariomycetes</taxon>
        <taxon>Sordariomycetidae</taxon>
        <taxon>Sordariales</taxon>
        <taxon>Chaetomiaceae</taxon>
        <taxon>Staphylotrichum</taxon>
    </lineage>
</organism>
<name>A0AAN6RTJ3_9PEZI</name>
<evidence type="ECO:0000256" key="1">
    <source>
        <dbReference type="ARBA" id="ARBA00022723"/>
    </source>
</evidence>
<evidence type="ECO:0000256" key="2">
    <source>
        <dbReference type="ARBA" id="ARBA00022771"/>
    </source>
</evidence>
<comment type="caution">
    <text evidence="5">The sequence shown here is derived from an EMBL/GenBank/DDBJ whole genome shotgun (WGS) entry which is preliminary data.</text>
</comment>
<keyword evidence="2" id="KW-0863">Zinc-finger</keyword>
<dbReference type="EMBL" id="MU855542">
    <property type="protein sequence ID" value="KAK3901968.1"/>
    <property type="molecule type" value="Genomic_DNA"/>
</dbReference>
<dbReference type="GO" id="GO:0008270">
    <property type="term" value="F:zinc ion binding"/>
    <property type="evidence" value="ECO:0007669"/>
    <property type="project" value="UniProtKB-KW"/>
</dbReference>
<proteinExistence type="predicted"/>
<evidence type="ECO:0008006" key="7">
    <source>
        <dbReference type="Google" id="ProtNLM"/>
    </source>
</evidence>
<dbReference type="PROSITE" id="PS00518">
    <property type="entry name" value="ZF_RING_1"/>
    <property type="match status" value="1"/>
</dbReference>
<keyword evidence="1" id="KW-0479">Metal-binding</keyword>
<dbReference type="InterPro" id="IPR017907">
    <property type="entry name" value="Znf_RING_CS"/>
</dbReference>
<reference evidence="5" key="1">
    <citation type="journal article" date="2023" name="Mol. Phylogenet. Evol.">
        <title>Genome-scale phylogeny and comparative genomics of the fungal order Sordariales.</title>
        <authorList>
            <person name="Hensen N."/>
            <person name="Bonometti L."/>
            <person name="Westerberg I."/>
            <person name="Brannstrom I.O."/>
            <person name="Guillou S."/>
            <person name="Cros-Aarteil S."/>
            <person name="Calhoun S."/>
            <person name="Haridas S."/>
            <person name="Kuo A."/>
            <person name="Mondo S."/>
            <person name="Pangilinan J."/>
            <person name="Riley R."/>
            <person name="LaButti K."/>
            <person name="Andreopoulos B."/>
            <person name="Lipzen A."/>
            <person name="Chen C."/>
            <person name="Yan M."/>
            <person name="Daum C."/>
            <person name="Ng V."/>
            <person name="Clum A."/>
            <person name="Steindorff A."/>
            <person name="Ohm R.A."/>
            <person name="Martin F."/>
            <person name="Silar P."/>
            <person name="Natvig D.O."/>
            <person name="Lalanne C."/>
            <person name="Gautier V."/>
            <person name="Ament-Velasquez S.L."/>
            <person name="Kruys A."/>
            <person name="Hutchinson M.I."/>
            <person name="Powell A.J."/>
            <person name="Barry K."/>
            <person name="Miller A.N."/>
            <person name="Grigoriev I.V."/>
            <person name="Debuchy R."/>
            <person name="Gladieux P."/>
            <person name="Hiltunen Thoren M."/>
            <person name="Johannesson H."/>
        </authorList>
    </citation>
    <scope>NUCLEOTIDE SEQUENCE</scope>
    <source>
        <strain evidence="5">CBS 103.79</strain>
    </source>
</reference>
<protein>
    <recommendedName>
        <fullName evidence="7">RING-type domain-containing protein</fullName>
    </recommendedName>
</protein>
<gene>
    <name evidence="5" type="ORF">C8A05DRAFT_15914</name>
</gene>
<feature type="compositionally biased region" description="Polar residues" evidence="4">
    <location>
        <begin position="750"/>
        <end position="762"/>
    </location>
</feature>
<evidence type="ECO:0000313" key="6">
    <source>
        <dbReference type="Proteomes" id="UP001303889"/>
    </source>
</evidence>
<keyword evidence="3" id="KW-0862">Zinc</keyword>
<evidence type="ECO:0000256" key="3">
    <source>
        <dbReference type="ARBA" id="ARBA00022833"/>
    </source>
</evidence>
<keyword evidence="6" id="KW-1185">Reference proteome</keyword>
<sequence length="774" mass="86786">MVNSLWLDLRRSASGDPLLLEHHRPYRAVTEENGQCLELTLLVRGRRHAQCKYLAYAGNQVHLRRVGPPWRLVVECGLHLLPSATKWEVGSPSQGLVSHHQVPKGNPSAGEIAHLLYSQVLLIFSTVVILLEEDFGSLSAVIHQLATWAYTAPRVPCRARPRVFIVTAQRQHDSRRLEWELTADILSNFNPLREHSFKTAERMWRQCFEGIEHVGEPRSVEELYRLAPEKTSHPRVVALQLVGLLRAAFRQFHRCREEPFGLLDAARASRRDQTPMEFHLVKALRMRTRDMDELNALSMLIASAITVHGYRPGLPEAAFPLDEVFKECYSEPLRRLAARANLAPLVDQVYIHFAKFAGAAVGGALDPVVHHQRILRELGPPHLDRQGTCLSCLVRVASNGLSCGHRLCDACVAIHCQEAEGQAPRLPACVFCRATNHTPLHVKPSTAGARVLRLAGRVGAAQGIANFLRSLRSVVRSPLHDHFDVVIASDIGMFFAVMLFCKRATIEDCIHHLPNLECAKQRRWGLKFGRRLRFRSEELVTNGVRLCLQHKGRSECFWPKARRDVVVQFNGDALGPVPIGQIADRLLASLFYLEVEDCLGSQILLPVCIRCRLPSGHTLVDLLMRARLRNAQIHYGRQTCVLCPEENWRDAAQGKPFMRRIYIPVSSASDVIDVRISGLVSDTTSVSNCPYELEALMNESPSQKAGILDHRLLVINTIDCLDMQLHEFKQPAKTGRDRGARPSVIVGVSSYHTASSRQNARTSRVPEGGTKKQE</sequence>